<feature type="region of interest" description="Disordered" evidence="1">
    <location>
        <begin position="1"/>
        <end position="59"/>
    </location>
</feature>
<dbReference type="AlphaFoldDB" id="A0A5B8UMC4"/>
<proteinExistence type="predicted"/>
<dbReference type="Proteomes" id="UP000321204">
    <property type="component" value="Chromosome"/>
</dbReference>
<dbReference type="RefSeq" id="WP_146790084.1">
    <property type="nucleotide sequence ID" value="NZ_BAABIO010000003.1"/>
</dbReference>
<sequence length="59" mass="6840">MRSKKEKAEIKKLPLKKEPMNELRRQHPFETDSQIQNRYGEGRERSGSDGTNQDGASNH</sequence>
<dbReference type="KEGG" id="fgg:FSB75_17355"/>
<evidence type="ECO:0000313" key="3">
    <source>
        <dbReference type="Proteomes" id="UP000321204"/>
    </source>
</evidence>
<accession>A0A5B8UMC4</accession>
<evidence type="ECO:0000313" key="2">
    <source>
        <dbReference type="EMBL" id="QEC57596.1"/>
    </source>
</evidence>
<dbReference type="EMBL" id="CP042433">
    <property type="protein sequence ID" value="QEC57596.1"/>
    <property type="molecule type" value="Genomic_DNA"/>
</dbReference>
<organism evidence="2 3">
    <name type="scientific">Flavisolibacter ginsenosidimutans</name>
    <dbReference type="NCBI Taxonomy" id="661481"/>
    <lineage>
        <taxon>Bacteria</taxon>
        <taxon>Pseudomonadati</taxon>
        <taxon>Bacteroidota</taxon>
        <taxon>Chitinophagia</taxon>
        <taxon>Chitinophagales</taxon>
        <taxon>Chitinophagaceae</taxon>
        <taxon>Flavisolibacter</taxon>
    </lineage>
</organism>
<evidence type="ECO:0000256" key="1">
    <source>
        <dbReference type="SAM" id="MobiDB-lite"/>
    </source>
</evidence>
<protein>
    <submittedName>
        <fullName evidence="2">Uncharacterized protein</fullName>
    </submittedName>
</protein>
<keyword evidence="3" id="KW-1185">Reference proteome</keyword>
<feature type="compositionally biased region" description="Basic and acidic residues" evidence="1">
    <location>
        <begin position="1"/>
        <end position="30"/>
    </location>
</feature>
<reference evidence="2 3" key="1">
    <citation type="journal article" date="2015" name="Int. J. Syst. Evol. Microbiol.">
        <title>Flavisolibacter ginsenosidimutans sp. nov., with ginsenoside-converting activity isolated from soil used for cultivating ginseng.</title>
        <authorList>
            <person name="Zhao Y."/>
            <person name="Liu Q."/>
            <person name="Kang M.S."/>
            <person name="Jin F."/>
            <person name="Yu H."/>
            <person name="Im W.T."/>
        </authorList>
    </citation>
    <scope>NUCLEOTIDE SEQUENCE [LARGE SCALE GENOMIC DNA]</scope>
    <source>
        <strain evidence="2 3">Gsoil 636</strain>
    </source>
</reference>
<gene>
    <name evidence="2" type="ORF">FSB75_17355</name>
</gene>
<name>A0A5B8UMC4_9BACT</name>
<feature type="compositionally biased region" description="Polar residues" evidence="1">
    <location>
        <begin position="48"/>
        <end position="59"/>
    </location>
</feature>